<dbReference type="OrthoDB" id="4535229at2"/>
<evidence type="ECO:0000313" key="3">
    <source>
        <dbReference type="Proteomes" id="UP000316331"/>
    </source>
</evidence>
<comment type="caution">
    <text evidence="2">The sequence shown here is derived from an EMBL/GenBank/DDBJ whole genome shotgun (WGS) entry which is preliminary data.</text>
</comment>
<dbReference type="InterPro" id="IPR032584">
    <property type="entry name" value="DUF4913"/>
</dbReference>
<dbReference type="RefSeq" id="WP_141810566.1">
    <property type="nucleotide sequence ID" value="NZ_VFPG01000001.1"/>
</dbReference>
<keyword evidence="3" id="KW-1185">Reference proteome</keyword>
<dbReference type="AlphaFoldDB" id="A0A543FG16"/>
<dbReference type="Proteomes" id="UP000316331">
    <property type="component" value="Unassembled WGS sequence"/>
</dbReference>
<evidence type="ECO:0000313" key="2">
    <source>
        <dbReference type="EMBL" id="TQM32694.1"/>
    </source>
</evidence>
<proteinExistence type="predicted"/>
<dbReference type="EMBL" id="VFPG01000001">
    <property type="protein sequence ID" value="TQM32694.1"/>
    <property type="molecule type" value="Genomic_DNA"/>
</dbReference>
<name>A0A543FG16_9NOCA</name>
<dbReference type="Pfam" id="PF16259">
    <property type="entry name" value="DUF4913"/>
    <property type="match status" value="2"/>
</dbReference>
<reference evidence="2 3" key="1">
    <citation type="submission" date="2019-06" db="EMBL/GenBank/DDBJ databases">
        <title>Sequencing the genomes of 1000 actinobacteria strains.</title>
        <authorList>
            <person name="Klenk H.-P."/>
        </authorList>
    </citation>
    <scope>NUCLEOTIDE SEQUENCE [LARGE SCALE GENOMIC DNA]</scope>
    <source>
        <strain evidence="2 3">DSM 103495</strain>
    </source>
</reference>
<protein>
    <submittedName>
        <fullName evidence="2">Uncharacterized protein DUF4913</fullName>
    </submittedName>
</protein>
<feature type="region of interest" description="Disordered" evidence="1">
    <location>
        <begin position="136"/>
        <end position="164"/>
    </location>
</feature>
<sequence>MVSTARTGSGRGGAATAPQFRDFVQFAEQWLLPMINVRLAEARREQTYTWCTQWWAHRPVAVRIAHLHTAFEATRRSRAGSAMSSYLSGHVDAHFRTILDAANGPLHRCTRAVHVPLASLPFDPVPFNYFGTALAPPPRQPAPATADPDTDSGGDDSERKPPPPRFGDFVQFVEQWLLPTTAVRIAANSREGQYTWCQRWWEHRAVAIRFAALHRGFEAALRAEDKTAMSGYIVRHLDPHLRSILDAANGPLHRCRPDEHVSVPGLPFSTPPRDWFATPGIATPTEDLGFGPDFRALRAVDQ</sequence>
<accession>A0A543FG16</accession>
<organism evidence="2 3">
    <name type="scientific">Nocardia bhagyanarayanae</name>
    <dbReference type="NCBI Taxonomy" id="1215925"/>
    <lineage>
        <taxon>Bacteria</taxon>
        <taxon>Bacillati</taxon>
        <taxon>Actinomycetota</taxon>
        <taxon>Actinomycetes</taxon>
        <taxon>Mycobacteriales</taxon>
        <taxon>Nocardiaceae</taxon>
        <taxon>Nocardia</taxon>
    </lineage>
</organism>
<gene>
    <name evidence="2" type="ORF">FB390_4389</name>
</gene>
<evidence type="ECO:0000256" key="1">
    <source>
        <dbReference type="SAM" id="MobiDB-lite"/>
    </source>
</evidence>